<dbReference type="InterPro" id="IPR029033">
    <property type="entry name" value="His_PPase_superfam"/>
</dbReference>
<dbReference type="SUPFAM" id="SSF53254">
    <property type="entry name" value="Phosphoglycerate mutase-like"/>
    <property type="match status" value="1"/>
</dbReference>
<feature type="binding site" evidence="2">
    <location>
        <begin position="87"/>
        <end position="90"/>
    </location>
    <ligand>
        <name>substrate</name>
    </ligand>
</feature>
<dbReference type="PANTHER" id="PTHR48100:SF2">
    <property type="entry name" value="CONSERVED PROTEIN"/>
    <property type="match status" value="1"/>
</dbReference>
<feature type="binding site" evidence="2">
    <location>
        <position position="59"/>
    </location>
    <ligand>
        <name>substrate</name>
    </ligand>
</feature>
<dbReference type="GO" id="GO:0005737">
    <property type="term" value="C:cytoplasm"/>
    <property type="evidence" value="ECO:0007669"/>
    <property type="project" value="TreeGrafter"/>
</dbReference>
<feature type="active site" description="Proton donor/acceptor" evidence="1">
    <location>
        <position position="87"/>
    </location>
</feature>
<dbReference type="Proteomes" id="UP000539111">
    <property type="component" value="Unassembled WGS sequence"/>
</dbReference>
<dbReference type="InterPro" id="IPR022492">
    <property type="entry name" value="Phosphomutase_MSMEG4193_put"/>
</dbReference>
<name>A0A7Z0D3X9_9MICO</name>
<dbReference type="InterPro" id="IPR013078">
    <property type="entry name" value="His_Pase_superF_clade-1"/>
</dbReference>
<dbReference type="EMBL" id="JACBZP010000001">
    <property type="protein sequence ID" value="NYI68428.1"/>
    <property type="molecule type" value="Genomic_DNA"/>
</dbReference>
<evidence type="ECO:0000313" key="4">
    <source>
        <dbReference type="Proteomes" id="UP000539111"/>
    </source>
</evidence>
<proteinExistence type="predicted"/>
<dbReference type="CDD" id="cd07067">
    <property type="entry name" value="HP_PGM_like"/>
    <property type="match status" value="1"/>
</dbReference>
<accession>A0A7Z0D3X9</accession>
<protein>
    <submittedName>
        <fullName evidence="3">Putative phosphomutase (TIGR03848 family)</fullName>
    </submittedName>
</protein>
<evidence type="ECO:0000313" key="3">
    <source>
        <dbReference type="EMBL" id="NYI68428.1"/>
    </source>
</evidence>
<evidence type="ECO:0000256" key="2">
    <source>
        <dbReference type="PIRSR" id="PIRSR613078-2"/>
    </source>
</evidence>
<dbReference type="PANTHER" id="PTHR48100">
    <property type="entry name" value="BROAD-SPECIFICITY PHOSPHATASE YOR283W-RELATED"/>
    <property type="match status" value="1"/>
</dbReference>
<dbReference type="InterPro" id="IPR050275">
    <property type="entry name" value="PGM_Phosphatase"/>
</dbReference>
<organism evidence="3 4">
    <name type="scientific">Spelaeicoccus albus</name>
    <dbReference type="NCBI Taxonomy" id="1280376"/>
    <lineage>
        <taxon>Bacteria</taxon>
        <taxon>Bacillati</taxon>
        <taxon>Actinomycetota</taxon>
        <taxon>Actinomycetes</taxon>
        <taxon>Micrococcales</taxon>
        <taxon>Brevibacteriaceae</taxon>
        <taxon>Spelaeicoccus</taxon>
    </lineage>
</organism>
<dbReference type="SMART" id="SM00855">
    <property type="entry name" value="PGAM"/>
    <property type="match status" value="1"/>
</dbReference>
<dbReference type="Pfam" id="PF00300">
    <property type="entry name" value="His_Phos_1"/>
    <property type="match status" value="1"/>
</dbReference>
<sequence length="227" mass="24149">MATVLLIRHAESTANKAGELAGRTPGVDLTPDGAEQARRLGLRLRQVRPVRIVHSPLDRCVQTLRKIREAMDGAPMPDGLPDDALNEVDYGGWQGKKLADLAGQPEWKTIQNTPSAVRFPGGESIAEMSARAVAAVRGHDAEVEADAGNDAVWMVIAHGDIIKAVLADALGMPLDLFQRLVVSPCSLSAIRYTSDRPFLLALGAHADRLVRLPEADKAAEGVVGGGD</sequence>
<dbReference type="RefSeq" id="WP_179428780.1">
    <property type="nucleotide sequence ID" value="NZ_JACBZP010000001.1"/>
</dbReference>
<evidence type="ECO:0000256" key="1">
    <source>
        <dbReference type="PIRSR" id="PIRSR613078-1"/>
    </source>
</evidence>
<dbReference type="GO" id="GO:0016791">
    <property type="term" value="F:phosphatase activity"/>
    <property type="evidence" value="ECO:0007669"/>
    <property type="project" value="TreeGrafter"/>
</dbReference>
<dbReference type="AlphaFoldDB" id="A0A7Z0D3X9"/>
<reference evidence="3 4" key="1">
    <citation type="submission" date="2020-07" db="EMBL/GenBank/DDBJ databases">
        <title>Sequencing the genomes of 1000 actinobacteria strains.</title>
        <authorList>
            <person name="Klenk H.-P."/>
        </authorList>
    </citation>
    <scope>NUCLEOTIDE SEQUENCE [LARGE SCALE GENOMIC DNA]</scope>
    <source>
        <strain evidence="3 4">DSM 26341</strain>
    </source>
</reference>
<feature type="active site" description="Tele-phosphohistidine intermediate" evidence="1">
    <location>
        <position position="9"/>
    </location>
</feature>
<comment type="caution">
    <text evidence="3">The sequence shown here is derived from an EMBL/GenBank/DDBJ whole genome shotgun (WGS) entry which is preliminary data.</text>
</comment>
<keyword evidence="4" id="KW-1185">Reference proteome</keyword>
<dbReference type="NCBIfam" id="TIGR03848">
    <property type="entry name" value="MSMEG_4193"/>
    <property type="match status" value="1"/>
</dbReference>
<gene>
    <name evidence="3" type="ORF">BJY26_002734</name>
</gene>
<dbReference type="Gene3D" id="3.40.50.1240">
    <property type="entry name" value="Phosphoglycerate mutase-like"/>
    <property type="match status" value="1"/>
</dbReference>
<feature type="binding site" evidence="2">
    <location>
        <begin position="8"/>
        <end position="15"/>
    </location>
    <ligand>
        <name>substrate</name>
    </ligand>
</feature>